<dbReference type="SUPFAM" id="SSF53098">
    <property type="entry name" value="Ribonuclease H-like"/>
    <property type="match status" value="1"/>
</dbReference>
<dbReference type="InterPro" id="IPR022898">
    <property type="entry name" value="RNase_HII"/>
</dbReference>
<evidence type="ECO:0000256" key="4">
    <source>
        <dbReference type="ARBA" id="ARBA00004496"/>
    </source>
</evidence>
<evidence type="ECO:0000256" key="16">
    <source>
        <dbReference type="RuleBase" id="RU003515"/>
    </source>
</evidence>
<evidence type="ECO:0000256" key="10">
    <source>
        <dbReference type="ARBA" id="ARBA00022723"/>
    </source>
</evidence>
<dbReference type="GO" id="GO:0030145">
    <property type="term" value="F:manganese ion binding"/>
    <property type="evidence" value="ECO:0007669"/>
    <property type="project" value="UniProtKB-UniRule"/>
</dbReference>
<evidence type="ECO:0000256" key="11">
    <source>
        <dbReference type="ARBA" id="ARBA00022759"/>
    </source>
</evidence>
<dbReference type="AlphaFoldDB" id="A0A6G7VII1"/>
<feature type="binding site" evidence="14 15">
    <location>
        <position position="113"/>
    </location>
    <ligand>
        <name>a divalent metal cation</name>
        <dbReference type="ChEBI" id="CHEBI:60240"/>
    </ligand>
</feature>
<keyword evidence="12 14" id="KW-0378">Hydrolase</keyword>
<keyword evidence="10 14" id="KW-0479">Metal-binding</keyword>
<reference evidence="18 19" key="1">
    <citation type="submission" date="2020-03" db="EMBL/GenBank/DDBJ databases">
        <title>Complete genome sequence of Monaibacterium sp. ALG8 with diverse plasmids.</title>
        <authorList>
            <person name="Sun C."/>
        </authorList>
    </citation>
    <scope>NUCLEOTIDE SEQUENCE [LARGE SCALE GENOMIC DNA]</scope>
    <source>
        <strain evidence="18 19">ALG8</strain>
    </source>
</reference>
<feature type="domain" description="RNase H type-2" evidence="17">
    <location>
        <begin position="17"/>
        <end position="208"/>
    </location>
</feature>
<dbReference type="EMBL" id="CP049811">
    <property type="protein sequence ID" value="QIK39648.1"/>
    <property type="molecule type" value="Genomic_DNA"/>
</dbReference>
<evidence type="ECO:0000256" key="6">
    <source>
        <dbReference type="ARBA" id="ARBA00012180"/>
    </source>
</evidence>
<evidence type="ECO:0000256" key="1">
    <source>
        <dbReference type="ARBA" id="ARBA00000077"/>
    </source>
</evidence>
<evidence type="ECO:0000256" key="13">
    <source>
        <dbReference type="ARBA" id="ARBA00023211"/>
    </source>
</evidence>
<name>A0A6G7VII1_9RHOB</name>
<proteinExistence type="inferred from homology"/>
<feature type="binding site" evidence="14 15">
    <location>
        <position position="23"/>
    </location>
    <ligand>
        <name>a divalent metal cation</name>
        <dbReference type="ChEBI" id="CHEBI:60240"/>
    </ligand>
</feature>
<evidence type="ECO:0000256" key="9">
    <source>
        <dbReference type="ARBA" id="ARBA00022722"/>
    </source>
</evidence>
<dbReference type="Proteomes" id="UP000500791">
    <property type="component" value="Chromosome"/>
</dbReference>
<dbReference type="InterPro" id="IPR001352">
    <property type="entry name" value="RNase_HII/HIII"/>
</dbReference>
<keyword evidence="19" id="KW-1185">Reference proteome</keyword>
<dbReference type="PANTHER" id="PTHR10954">
    <property type="entry name" value="RIBONUCLEASE H2 SUBUNIT A"/>
    <property type="match status" value="1"/>
</dbReference>
<dbReference type="KEGG" id="mon:G8E03_02030"/>
<evidence type="ECO:0000313" key="18">
    <source>
        <dbReference type="EMBL" id="QIK39648.1"/>
    </source>
</evidence>
<comment type="function">
    <text evidence="3 14 16">Endonuclease that specifically degrades the RNA of RNA-DNA hybrids.</text>
</comment>
<dbReference type="PANTHER" id="PTHR10954:SF18">
    <property type="entry name" value="RIBONUCLEASE HII"/>
    <property type="match status" value="1"/>
</dbReference>
<evidence type="ECO:0000256" key="8">
    <source>
        <dbReference type="ARBA" id="ARBA00022490"/>
    </source>
</evidence>
<keyword evidence="9 14" id="KW-0540">Nuclease</keyword>
<evidence type="ECO:0000256" key="12">
    <source>
        <dbReference type="ARBA" id="ARBA00022801"/>
    </source>
</evidence>
<dbReference type="NCBIfam" id="NF000595">
    <property type="entry name" value="PRK00015.1-3"/>
    <property type="match status" value="1"/>
</dbReference>
<feature type="binding site" evidence="14 15">
    <location>
        <position position="24"/>
    </location>
    <ligand>
        <name>a divalent metal cation</name>
        <dbReference type="ChEBI" id="CHEBI:60240"/>
    </ligand>
</feature>
<evidence type="ECO:0000259" key="17">
    <source>
        <dbReference type="PROSITE" id="PS51975"/>
    </source>
</evidence>
<evidence type="ECO:0000256" key="14">
    <source>
        <dbReference type="HAMAP-Rule" id="MF_00052"/>
    </source>
</evidence>
<dbReference type="GO" id="GO:0003723">
    <property type="term" value="F:RNA binding"/>
    <property type="evidence" value="ECO:0007669"/>
    <property type="project" value="UniProtKB-UniRule"/>
</dbReference>
<keyword evidence="11 14" id="KW-0255">Endonuclease</keyword>
<comment type="cofactor">
    <cofactor evidence="14 15">
        <name>Mn(2+)</name>
        <dbReference type="ChEBI" id="CHEBI:29035"/>
    </cofactor>
    <cofactor evidence="14 15">
        <name>Mg(2+)</name>
        <dbReference type="ChEBI" id="CHEBI:18420"/>
    </cofactor>
    <text evidence="14 15">Manganese or magnesium. Binds 1 divalent metal ion per monomer in the absence of substrate. May bind a second metal ion after substrate binding.</text>
</comment>
<dbReference type="GO" id="GO:0043137">
    <property type="term" value="P:DNA replication, removal of RNA primer"/>
    <property type="evidence" value="ECO:0007669"/>
    <property type="project" value="TreeGrafter"/>
</dbReference>
<dbReference type="CDD" id="cd07182">
    <property type="entry name" value="RNase_HII_bacteria_HII_like"/>
    <property type="match status" value="1"/>
</dbReference>
<dbReference type="Gene3D" id="3.30.420.10">
    <property type="entry name" value="Ribonuclease H-like superfamily/Ribonuclease H"/>
    <property type="match status" value="1"/>
</dbReference>
<dbReference type="EC" id="3.1.26.4" evidence="6 14"/>
<dbReference type="HAMAP" id="MF_00052_B">
    <property type="entry name" value="RNase_HII_B"/>
    <property type="match status" value="1"/>
</dbReference>
<comment type="similarity">
    <text evidence="5 14 16">Belongs to the RNase HII family.</text>
</comment>
<comment type="catalytic activity">
    <reaction evidence="1 14 15 16">
        <text>Endonucleolytic cleavage to 5'-phosphomonoester.</text>
        <dbReference type="EC" id="3.1.26.4"/>
    </reaction>
</comment>
<organism evidence="18 19">
    <name type="scientific">Pontivivens nitratireducens</name>
    <dbReference type="NCBI Taxonomy" id="2758038"/>
    <lineage>
        <taxon>Bacteria</taxon>
        <taxon>Pseudomonadati</taxon>
        <taxon>Pseudomonadota</taxon>
        <taxon>Alphaproteobacteria</taxon>
        <taxon>Rhodobacterales</taxon>
        <taxon>Paracoccaceae</taxon>
        <taxon>Pontivivens</taxon>
    </lineage>
</organism>
<gene>
    <name evidence="14" type="primary">rnhB</name>
    <name evidence="18" type="ORF">G8E03_02030</name>
</gene>
<comment type="cofactor">
    <cofactor evidence="2">
        <name>Mg(2+)</name>
        <dbReference type="ChEBI" id="CHEBI:18420"/>
    </cofactor>
</comment>
<dbReference type="GO" id="GO:0005737">
    <property type="term" value="C:cytoplasm"/>
    <property type="evidence" value="ECO:0007669"/>
    <property type="project" value="UniProtKB-SubCell"/>
</dbReference>
<keyword evidence="13 14" id="KW-0464">Manganese</keyword>
<dbReference type="InterPro" id="IPR036397">
    <property type="entry name" value="RNaseH_sf"/>
</dbReference>
<sequence length="208" mass="22521">MTVFPDPEFEARFAQFGPVCGVDEVGRGPWAGPVVTAAVILGPDAPEGLRDSKTLSLRQRNALFDAIMSSCQVAIGRADLREIEELNILQASLVAMSRAVSALKTCPAIALIDGNKLPRDLPCRGLPVVKGDAQSRAIAAASIVAKVTRDREMVALAQQFPGYAWETNMGYGTKAHRDGLSRYGVTPHHRRGFAPIHKILVQQNYSTR</sequence>
<evidence type="ECO:0000256" key="2">
    <source>
        <dbReference type="ARBA" id="ARBA00001946"/>
    </source>
</evidence>
<keyword evidence="8 14" id="KW-0963">Cytoplasm</keyword>
<evidence type="ECO:0000313" key="19">
    <source>
        <dbReference type="Proteomes" id="UP000500791"/>
    </source>
</evidence>
<dbReference type="GO" id="GO:0004523">
    <property type="term" value="F:RNA-DNA hybrid ribonuclease activity"/>
    <property type="evidence" value="ECO:0007669"/>
    <property type="project" value="UniProtKB-UniRule"/>
</dbReference>
<dbReference type="InterPro" id="IPR024567">
    <property type="entry name" value="RNase_HII/HIII_dom"/>
</dbReference>
<dbReference type="GO" id="GO:0032299">
    <property type="term" value="C:ribonuclease H2 complex"/>
    <property type="evidence" value="ECO:0007669"/>
    <property type="project" value="TreeGrafter"/>
</dbReference>
<dbReference type="Pfam" id="PF01351">
    <property type="entry name" value="RNase_HII"/>
    <property type="match status" value="1"/>
</dbReference>
<dbReference type="PROSITE" id="PS51975">
    <property type="entry name" value="RNASE_H_2"/>
    <property type="match status" value="1"/>
</dbReference>
<dbReference type="InterPro" id="IPR012337">
    <property type="entry name" value="RNaseH-like_sf"/>
</dbReference>
<comment type="subcellular location">
    <subcellularLocation>
        <location evidence="4 14">Cytoplasm</location>
    </subcellularLocation>
</comment>
<dbReference type="GO" id="GO:0006298">
    <property type="term" value="P:mismatch repair"/>
    <property type="evidence" value="ECO:0007669"/>
    <property type="project" value="TreeGrafter"/>
</dbReference>
<evidence type="ECO:0000256" key="15">
    <source>
        <dbReference type="PROSITE-ProRule" id="PRU01319"/>
    </source>
</evidence>
<evidence type="ECO:0000256" key="7">
    <source>
        <dbReference type="ARBA" id="ARBA00019179"/>
    </source>
</evidence>
<protein>
    <recommendedName>
        <fullName evidence="7 14">Ribonuclease HII</fullName>
        <shortName evidence="14">RNase HII</shortName>
        <ecNumber evidence="6 14">3.1.26.4</ecNumber>
    </recommendedName>
</protein>
<dbReference type="RefSeq" id="WP_166188073.1">
    <property type="nucleotide sequence ID" value="NZ_CP049811.1"/>
</dbReference>
<evidence type="ECO:0000256" key="5">
    <source>
        <dbReference type="ARBA" id="ARBA00007383"/>
    </source>
</evidence>
<evidence type="ECO:0000256" key="3">
    <source>
        <dbReference type="ARBA" id="ARBA00004065"/>
    </source>
</evidence>
<accession>A0A6G7VII1</accession>